<evidence type="ECO:0000256" key="5">
    <source>
        <dbReference type="SAM" id="Coils"/>
    </source>
</evidence>
<dbReference type="AlphaFoldDB" id="A0AA36DZJ7"/>
<accession>A0AA36DZJ7</accession>
<keyword evidence="6" id="KW-1133">Transmembrane helix</keyword>
<feature type="domain" description="GRF-type" evidence="7">
    <location>
        <begin position="174"/>
        <end position="214"/>
    </location>
</feature>
<dbReference type="GO" id="GO:0008270">
    <property type="term" value="F:zinc ion binding"/>
    <property type="evidence" value="ECO:0007669"/>
    <property type="project" value="UniProtKB-KW"/>
</dbReference>
<keyword evidence="6" id="KW-0472">Membrane</keyword>
<sequence>MTLFYSTDCKYSRSGRFDDMMKKIKNRICMGLLNSVLLSIACSDKNLVMVVENETYVEEWRSLVYFSFQFYFSSKNNDLFGSQFQEVEADIQVAIISRKASKEVVSQIPTSADKDEEKTKSNVEITHVNEETNPTSPSFFPNKSSSPTFLSVLPQRLLSSISPFLTCNRTMVVCFCGKLALVKTSWTPLNPGRRFYACPTKDSVCGFIGWVDPPICARSKTIIPGLLRNINTLEERCNGLVRSINMLQEQCNGLLSRNNMLEARCDALKDEGFKLKMYLCASWFMFVIVIFSTWSM</sequence>
<dbReference type="EMBL" id="OX465079">
    <property type="protein sequence ID" value="CAI9277584.1"/>
    <property type="molecule type" value="Genomic_DNA"/>
</dbReference>
<reference evidence="8" key="1">
    <citation type="submission" date="2023-04" db="EMBL/GenBank/DDBJ databases">
        <authorList>
            <person name="Vijverberg K."/>
            <person name="Xiong W."/>
            <person name="Schranz E."/>
        </authorList>
    </citation>
    <scope>NUCLEOTIDE SEQUENCE</scope>
</reference>
<evidence type="ECO:0000256" key="4">
    <source>
        <dbReference type="PROSITE-ProRule" id="PRU01343"/>
    </source>
</evidence>
<dbReference type="InterPro" id="IPR010666">
    <property type="entry name" value="Znf_GRF"/>
</dbReference>
<evidence type="ECO:0000256" key="2">
    <source>
        <dbReference type="ARBA" id="ARBA00022771"/>
    </source>
</evidence>
<dbReference type="Proteomes" id="UP001177003">
    <property type="component" value="Chromosome 3"/>
</dbReference>
<keyword evidence="9" id="KW-1185">Reference proteome</keyword>
<dbReference type="Pfam" id="PF06839">
    <property type="entry name" value="Zn_ribbon_GRF"/>
    <property type="match status" value="1"/>
</dbReference>
<keyword evidence="3" id="KW-0862">Zinc</keyword>
<evidence type="ECO:0000256" key="6">
    <source>
        <dbReference type="SAM" id="Phobius"/>
    </source>
</evidence>
<dbReference type="PROSITE" id="PS51999">
    <property type="entry name" value="ZF_GRF"/>
    <property type="match status" value="1"/>
</dbReference>
<keyword evidence="2 4" id="KW-0863">Zinc-finger</keyword>
<proteinExistence type="predicted"/>
<evidence type="ECO:0000256" key="3">
    <source>
        <dbReference type="ARBA" id="ARBA00022833"/>
    </source>
</evidence>
<evidence type="ECO:0000259" key="7">
    <source>
        <dbReference type="PROSITE" id="PS51999"/>
    </source>
</evidence>
<feature type="coiled-coil region" evidence="5">
    <location>
        <begin position="230"/>
        <end position="271"/>
    </location>
</feature>
<organism evidence="8 9">
    <name type="scientific">Lactuca saligna</name>
    <name type="common">Willowleaf lettuce</name>
    <dbReference type="NCBI Taxonomy" id="75948"/>
    <lineage>
        <taxon>Eukaryota</taxon>
        <taxon>Viridiplantae</taxon>
        <taxon>Streptophyta</taxon>
        <taxon>Embryophyta</taxon>
        <taxon>Tracheophyta</taxon>
        <taxon>Spermatophyta</taxon>
        <taxon>Magnoliopsida</taxon>
        <taxon>eudicotyledons</taxon>
        <taxon>Gunneridae</taxon>
        <taxon>Pentapetalae</taxon>
        <taxon>asterids</taxon>
        <taxon>campanulids</taxon>
        <taxon>Asterales</taxon>
        <taxon>Asteraceae</taxon>
        <taxon>Cichorioideae</taxon>
        <taxon>Cichorieae</taxon>
        <taxon>Lactucinae</taxon>
        <taxon>Lactuca</taxon>
    </lineage>
</organism>
<evidence type="ECO:0000313" key="8">
    <source>
        <dbReference type="EMBL" id="CAI9277584.1"/>
    </source>
</evidence>
<keyword evidence="1" id="KW-0479">Metal-binding</keyword>
<evidence type="ECO:0000256" key="1">
    <source>
        <dbReference type="ARBA" id="ARBA00022723"/>
    </source>
</evidence>
<dbReference type="PANTHER" id="PTHR33248">
    <property type="entry name" value="ZINC ION-BINDING PROTEIN"/>
    <property type="match status" value="1"/>
</dbReference>
<evidence type="ECO:0000313" key="9">
    <source>
        <dbReference type="Proteomes" id="UP001177003"/>
    </source>
</evidence>
<feature type="transmembrane region" description="Helical" evidence="6">
    <location>
        <begin position="275"/>
        <end position="294"/>
    </location>
</feature>
<keyword evidence="5" id="KW-0175">Coiled coil</keyword>
<protein>
    <recommendedName>
        <fullName evidence="7">GRF-type domain-containing protein</fullName>
    </recommendedName>
</protein>
<keyword evidence="6" id="KW-0812">Transmembrane</keyword>
<gene>
    <name evidence="8" type="ORF">LSALG_LOCUS17505</name>
</gene>
<name>A0AA36DZJ7_LACSI</name>